<feature type="region of interest" description="Disordered" evidence="1">
    <location>
        <begin position="1"/>
        <end position="59"/>
    </location>
</feature>
<accession>A0A6M5YGR7</accession>
<evidence type="ECO:0000313" key="3">
    <source>
        <dbReference type="Proteomes" id="UP000503447"/>
    </source>
</evidence>
<gene>
    <name evidence="2" type="ORF">FTUN_0037</name>
</gene>
<name>A0A6M5YGR7_9BACT</name>
<dbReference type="KEGG" id="ftj:FTUN_0037"/>
<protein>
    <submittedName>
        <fullName evidence="2">Uncharacterized protein</fullName>
    </submittedName>
</protein>
<dbReference type="Proteomes" id="UP000503447">
    <property type="component" value="Chromosome"/>
</dbReference>
<keyword evidence="3" id="KW-1185">Reference proteome</keyword>
<dbReference type="EMBL" id="CP053452">
    <property type="protein sequence ID" value="QJW92541.1"/>
    <property type="molecule type" value="Genomic_DNA"/>
</dbReference>
<organism evidence="2 3">
    <name type="scientific">Frigoriglobus tundricola</name>
    <dbReference type="NCBI Taxonomy" id="2774151"/>
    <lineage>
        <taxon>Bacteria</taxon>
        <taxon>Pseudomonadati</taxon>
        <taxon>Planctomycetota</taxon>
        <taxon>Planctomycetia</taxon>
        <taxon>Gemmatales</taxon>
        <taxon>Gemmataceae</taxon>
        <taxon>Frigoriglobus</taxon>
    </lineage>
</organism>
<reference evidence="3" key="1">
    <citation type="submission" date="2020-05" db="EMBL/GenBank/DDBJ databases">
        <title>Frigoriglobus tundricola gen. nov., sp. nov., a psychrotolerant cellulolytic planctomycete of the family Gemmataceae with two divergent copies of 16S rRNA gene.</title>
        <authorList>
            <person name="Kulichevskaya I.S."/>
            <person name="Ivanova A.A."/>
            <person name="Naumoff D.G."/>
            <person name="Beletsky A.V."/>
            <person name="Rijpstra W.I.C."/>
            <person name="Sinninghe Damste J.S."/>
            <person name="Mardanov A.V."/>
            <person name="Ravin N.V."/>
            <person name="Dedysh S.N."/>
        </authorList>
    </citation>
    <scope>NUCLEOTIDE SEQUENCE [LARGE SCALE GENOMIC DNA]</scope>
    <source>
        <strain evidence="3">PL17</strain>
    </source>
</reference>
<dbReference type="AlphaFoldDB" id="A0A6M5YGR7"/>
<evidence type="ECO:0000313" key="2">
    <source>
        <dbReference type="EMBL" id="QJW92541.1"/>
    </source>
</evidence>
<evidence type="ECO:0000256" key="1">
    <source>
        <dbReference type="SAM" id="MobiDB-lite"/>
    </source>
</evidence>
<sequence length="59" mass="5970">MARRRGSGRDGHAASTRARSGSATGTSGGTSVEGKGTEMPCFSAVDGDRLSVSKTDIPE</sequence>
<proteinExistence type="predicted"/>
<feature type="compositionally biased region" description="Basic and acidic residues" evidence="1">
    <location>
        <begin position="46"/>
        <end position="59"/>
    </location>
</feature>
<feature type="compositionally biased region" description="Low complexity" evidence="1">
    <location>
        <begin position="13"/>
        <end position="25"/>
    </location>
</feature>